<proteinExistence type="predicted"/>
<keyword evidence="1" id="KW-0812">Transmembrane</keyword>
<keyword evidence="1" id="KW-0472">Membrane</keyword>
<dbReference type="RefSeq" id="YP_717787.1">
    <property type="nucleotide sequence ID" value="NC_008296.2"/>
</dbReference>
<organism evidence="2 3">
    <name type="scientific">Synechococcus phage syn9</name>
    <dbReference type="NCBI Taxonomy" id="382359"/>
    <lineage>
        <taxon>Viruses</taxon>
        <taxon>Duplodnaviria</taxon>
        <taxon>Heunggongvirae</taxon>
        <taxon>Uroviricota</taxon>
        <taxon>Caudoviricetes</taxon>
        <taxon>Pantevenvirales</taxon>
        <taxon>Kyanoviridae</taxon>
        <taxon>Ormenosvirus</taxon>
        <taxon>Ormenosvirus syn9</taxon>
    </lineage>
</organism>
<feature type="transmembrane region" description="Helical" evidence="1">
    <location>
        <begin position="37"/>
        <end position="58"/>
    </location>
</feature>
<dbReference type="GeneID" id="4239175"/>
<keyword evidence="1" id="KW-1133">Transmembrane helix</keyword>
<reference evidence="2 3" key="1">
    <citation type="journal article" date="2007" name="Environ. Microbiol.">
        <title>Genomic and structural analysis of Syn9, a cyanophage infecting marine Prochlorococcus and Synechococcus.</title>
        <authorList>
            <person name="Weigele P.R."/>
            <person name="Pope W.H."/>
            <person name="Pedulla M.L."/>
            <person name="Houtz J.M."/>
            <person name="Smith A.L."/>
            <person name="Conway J.F."/>
            <person name="King J."/>
            <person name="Hatfull G.F."/>
            <person name="Lawrence J.G."/>
            <person name="Hendrix R.W."/>
        </authorList>
    </citation>
    <scope>NUCLEOTIDE SEQUENCE</scope>
</reference>
<protein>
    <submittedName>
        <fullName evidence="2">Gp120</fullName>
    </submittedName>
</protein>
<dbReference type="EMBL" id="DQ149023">
    <property type="protein sequence ID" value="ABA47088.1"/>
    <property type="molecule type" value="Genomic_DNA"/>
</dbReference>
<dbReference type="Proteomes" id="UP000000909">
    <property type="component" value="Segment"/>
</dbReference>
<name>Q0QZA8_BPSYS</name>
<sequence>MFKDWGKDIDPPEHVTKDDVQKMIDVAMKKHNRNASLISIGLGTIALVGYADGMLRILERIQ</sequence>
<evidence type="ECO:0000313" key="3">
    <source>
        <dbReference type="Proteomes" id="UP000000909"/>
    </source>
</evidence>
<keyword evidence="3" id="KW-1185">Reference proteome</keyword>
<organismHost>
    <name type="scientific">Synechococcus</name>
    <dbReference type="NCBI Taxonomy" id="1129"/>
</organismHost>
<evidence type="ECO:0000313" key="2">
    <source>
        <dbReference type="EMBL" id="ABA47088.1"/>
    </source>
</evidence>
<evidence type="ECO:0000256" key="1">
    <source>
        <dbReference type="SAM" id="Phobius"/>
    </source>
</evidence>
<dbReference type="OrthoDB" id="24414at10239"/>
<accession>Q0QZA8</accession>
<dbReference type="KEGG" id="vg:4239175"/>